<protein>
    <submittedName>
        <fullName evidence="2">Uncharacterized protein</fullName>
    </submittedName>
</protein>
<gene>
    <name evidence="2" type="ORF">KK078_29555</name>
</gene>
<accession>A0AAP2DF82</accession>
<organism evidence="2 3">
    <name type="scientific">Dawidia soli</name>
    <dbReference type="NCBI Taxonomy" id="2782352"/>
    <lineage>
        <taxon>Bacteria</taxon>
        <taxon>Pseudomonadati</taxon>
        <taxon>Bacteroidota</taxon>
        <taxon>Cytophagia</taxon>
        <taxon>Cytophagales</taxon>
        <taxon>Chryseotaleaceae</taxon>
        <taxon>Dawidia</taxon>
    </lineage>
</organism>
<dbReference type="Proteomes" id="UP001319180">
    <property type="component" value="Unassembled WGS sequence"/>
</dbReference>
<keyword evidence="1" id="KW-0472">Membrane</keyword>
<feature type="transmembrane region" description="Helical" evidence="1">
    <location>
        <begin position="113"/>
        <end position="134"/>
    </location>
</feature>
<sequence>MVLKVFRAVWFLSAVLVLADLLYVYASLPEVVAVQEAEGGQVLLDREILFYVMLVLVAVCNVLVYLISRLYPQQEALRAWFHGLVITLNIFFIIALSLVSLFNSQERFDYSRIGFVIYGSVGLVVLWALSWPVIRIFGLSRPK</sequence>
<name>A0AAP2DF82_9BACT</name>
<keyword evidence="1" id="KW-1133">Transmembrane helix</keyword>
<evidence type="ECO:0000256" key="1">
    <source>
        <dbReference type="SAM" id="Phobius"/>
    </source>
</evidence>
<evidence type="ECO:0000313" key="3">
    <source>
        <dbReference type="Proteomes" id="UP001319180"/>
    </source>
</evidence>
<feature type="transmembrane region" description="Helical" evidence="1">
    <location>
        <begin position="9"/>
        <end position="28"/>
    </location>
</feature>
<keyword evidence="3" id="KW-1185">Reference proteome</keyword>
<dbReference type="EMBL" id="JAHESC010000084">
    <property type="protein sequence ID" value="MBT1690748.1"/>
    <property type="molecule type" value="Genomic_DNA"/>
</dbReference>
<evidence type="ECO:0000313" key="2">
    <source>
        <dbReference type="EMBL" id="MBT1690748.1"/>
    </source>
</evidence>
<feature type="transmembrane region" description="Helical" evidence="1">
    <location>
        <begin position="48"/>
        <end position="67"/>
    </location>
</feature>
<feature type="transmembrane region" description="Helical" evidence="1">
    <location>
        <begin position="79"/>
        <end position="101"/>
    </location>
</feature>
<dbReference type="RefSeq" id="WP_254094500.1">
    <property type="nucleotide sequence ID" value="NZ_JAHESC010000084.1"/>
</dbReference>
<proteinExistence type="predicted"/>
<reference evidence="2 3" key="1">
    <citation type="submission" date="2021-05" db="EMBL/GenBank/DDBJ databases">
        <title>A Polyphasic approach of four new species of the genus Ohtaekwangia: Ohtaekwangia histidinii sp. nov., Ohtaekwangia cretensis sp. nov., Ohtaekwangia indiensis sp. nov., Ohtaekwangia reichenbachii sp. nov. from diverse environment.</title>
        <authorList>
            <person name="Octaviana S."/>
        </authorList>
    </citation>
    <scope>NUCLEOTIDE SEQUENCE [LARGE SCALE GENOMIC DNA]</scope>
    <source>
        <strain evidence="2 3">PWU37</strain>
    </source>
</reference>
<keyword evidence="1" id="KW-0812">Transmembrane</keyword>
<dbReference type="AlphaFoldDB" id="A0AAP2DF82"/>
<comment type="caution">
    <text evidence="2">The sequence shown here is derived from an EMBL/GenBank/DDBJ whole genome shotgun (WGS) entry which is preliminary data.</text>
</comment>